<organism evidence="8 9">
    <name type="scientific">Acetobacterium wieringae</name>
    <dbReference type="NCBI Taxonomy" id="52694"/>
    <lineage>
        <taxon>Bacteria</taxon>
        <taxon>Bacillati</taxon>
        <taxon>Bacillota</taxon>
        <taxon>Clostridia</taxon>
        <taxon>Eubacteriales</taxon>
        <taxon>Eubacteriaceae</taxon>
        <taxon>Acetobacterium</taxon>
    </lineage>
</organism>
<evidence type="ECO:0000256" key="1">
    <source>
        <dbReference type="ARBA" id="ARBA00022517"/>
    </source>
</evidence>
<sequence>MEKSLTLTPEPTENLKTIKATIEKSYTIEQAAAMNPLALAYLGDGIYSDMIRKYLLGCGHQNVNFMTKTSIRYVRASAQAQIIRELLPQLTEAEQRIFKRGRNTASQVPRNANPSDYRYATGFETLIGYLFLCGETERMNALIVQSIAIINQSLN</sequence>
<dbReference type="PANTHER" id="PTHR34276">
    <property type="entry name" value="MINI-RIBONUCLEASE 3"/>
    <property type="match status" value="1"/>
</dbReference>
<dbReference type="SMART" id="SM00535">
    <property type="entry name" value="RIBOc"/>
    <property type="match status" value="1"/>
</dbReference>
<evidence type="ECO:0000256" key="3">
    <source>
        <dbReference type="ARBA" id="ARBA00022722"/>
    </source>
</evidence>
<dbReference type="EMBL" id="CP087994">
    <property type="protein sequence ID" value="UYO63410.1"/>
    <property type="molecule type" value="Genomic_DNA"/>
</dbReference>
<keyword evidence="6" id="KW-0694">RNA-binding</keyword>
<proteinExistence type="inferred from homology"/>
<keyword evidence="3 6" id="KW-0540">Nuclease</keyword>
<protein>
    <recommendedName>
        <fullName evidence="6">Mini-ribonuclease 3</fullName>
        <shortName evidence="6">Mini-3</shortName>
        <shortName evidence="6">Mini-RNase 3</shortName>
        <ecNumber evidence="6">3.1.26.-</ecNumber>
    </recommendedName>
    <alternativeName>
        <fullName evidence="6">Mini-RNase III</fullName>
        <shortName evidence="6">Mini-III</shortName>
    </alternativeName>
</protein>
<dbReference type="SUPFAM" id="SSF69065">
    <property type="entry name" value="RNase III domain-like"/>
    <property type="match status" value="1"/>
</dbReference>
<keyword evidence="6" id="KW-0963">Cytoplasm</keyword>
<keyword evidence="1 6" id="KW-0690">Ribosome biogenesis</keyword>
<evidence type="ECO:0000313" key="9">
    <source>
        <dbReference type="Proteomes" id="UP001163550"/>
    </source>
</evidence>
<keyword evidence="6" id="KW-0460">Magnesium</keyword>
<accession>A0ABY6HFU9</accession>
<evidence type="ECO:0000313" key="8">
    <source>
        <dbReference type="EMBL" id="UYO63410.1"/>
    </source>
</evidence>
<keyword evidence="4 6" id="KW-0255">Endonuclease</keyword>
<feature type="active site" evidence="6">
    <location>
        <position position="44"/>
    </location>
</feature>
<comment type="similarity">
    <text evidence="6">Belongs to the MrnC RNase family.</text>
</comment>
<comment type="function">
    <text evidence="6">Involved in correct processing of both the 5' and 3' ends of 23S rRNA precursor. Processes 30S rRNA precursor transcript even in absence of ribonuclease 3 (Rnc); Rnc processes 30S rRNA into smaller rRNA precursors.</text>
</comment>
<keyword evidence="5 6" id="KW-0378">Hydrolase</keyword>
<dbReference type="Proteomes" id="UP001163550">
    <property type="component" value="Chromosome"/>
</dbReference>
<dbReference type="RefSeq" id="WP_228879146.1">
    <property type="nucleotide sequence ID" value="NZ_CABIIK010000010.1"/>
</dbReference>
<evidence type="ECO:0000256" key="5">
    <source>
        <dbReference type="ARBA" id="ARBA00022801"/>
    </source>
</evidence>
<dbReference type="EC" id="3.1.26.-" evidence="6"/>
<comment type="subunit">
    <text evidence="6">Homodimer.</text>
</comment>
<gene>
    <name evidence="6" type="primary">mrnC</name>
    <name evidence="8" type="ORF">LNN31_02910</name>
</gene>
<keyword evidence="9" id="KW-1185">Reference proteome</keyword>
<dbReference type="PIRSF" id="PIRSF005520">
    <property type="entry name" value="UCP005520"/>
    <property type="match status" value="1"/>
</dbReference>
<name>A0ABY6HFU9_9FIRM</name>
<feature type="domain" description="RNase III" evidence="7">
    <location>
        <begin position="15"/>
        <end position="154"/>
    </location>
</feature>
<keyword evidence="6" id="KW-0699">rRNA-binding</keyword>
<evidence type="ECO:0000259" key="7">
    <source>
        <dbReference type="SMART" id="SM00535"/>
    </source>
</evidence>
<dbReference type="PANTHER" id="PTHR34276:SF1">
    <property type="entry name" value="MINI-RIBONUCLEASE 3"/>
    <property type="match status" value="1"/>
</dbReference>
<evidence type="ECO:0000256" key="4">
    <source>
        <dbReference type="ARBA" id="ARBA00022759"/>
    </source>
</evidence>
<dbReference type="InterPro" id="IPR008226">
    <property type="entry name" value="Mini3_fam"/>
</dbReference>
<comment type="subcellular location">
    <subcellularLocation>
        <location evidence="6">Cytoplasm</location>
    </subcellularLocation>
</comment>
<dbReference type="InterPro" id="IPR000999">
    <property type="entry name" value="RNase_III_dom"/>
</dbReference>
<dbReference type="HAMAP" id="MF_01468">
    <property type="entry name" value="RNase_Mini_III"/>
    <property type="match status" value="1"/>
</dbReference>
<reference evidence="8" key="1">
    <citation type="submission" date="2021-11" db="EMBL/GenBank/DDBJ databases">
        <title>Isoprene-degrading acetogen.</title>
        <authorList>
            <person name="Yang Y."/>
            <person name="Jin H."/>
            <person name="Yan J."/>
        </authorList>
    </citation>
    <scope>NUCLEOTIDE SEQUENCE</scope>
    <source>
        <strain evidence="8">Berkeley</strain>
    </source>
</reference>
<dbReference type="Gene3D" id="1.10.1520.10">
    <property type="entry name" value="Ribonuclease III domain"/>
    <property type="match status" value="1"/>
</dbReference>
<dbReference type="Pfam" id="PF00636">
    <property type="entry name" value="Ribonuclease_3"/>
    <property type="match status" value="1"/>
</dbReference>
<evidence type="ECO:0000256" key="2">
    <source>
        <dbReference type="ARBA" id="ARBA00022552"/>
    </source>
</evidence>
<comment type="cofactor">
    <cofactor evidence="6">
        <name>Mg(2+)</name>
        <dbReference type="ChEBI" id="CHEBI:18420"/>
    </cofactor>
</comment>
<keyword evidence="2 6" id="KW-0698">rRNA processing</keyword>
<dbReference type="InterPro" id="IPR036389">
    <property type="entry name" value="RNase_III_sf"/>
</dbReference>
<evidence type="ECO:0000256" key="6">
    <source>
        <dbReference type="HAMAP-Rule" id="MF_01468"/>
    </source>
</evidence>